<keyword evidence="2" id="KW-0812">Transmembrane</keyword>
<keyword evidence="2" id="KW-0472">Membrane</keyword>
<evidence type="ECO:0000256" key="1">
    <source>
        <dbReference type="SAM" id="MobiDB-lite"/>
    </source>
</evidence>
<feature type="region of interest" description="Disordered" evidence="1">
    <location>
        <begin position="170"/>
        <end position="194"/>
    </location>
</feature>
<evidence type="ECO:0000256" key="2">
    <source>
        <dbReference type="SAM" id="Phobius"/>
    </source>
</evidence>
<dbReference type="Proteomes" id="UP000019249">
    <property type="component" value="Unassembled WGS sequence"/>
</dbReference>
<keyword evidence="2" id="KW-1133">Transmembrane helix</keyword>
<evidence type="ECO:0000313" key="4">
    <source>
        <dbReference type="Proteomes" id="UP000019249"/>
    </source>
</evidence>
<comment type="caution">
    <text evidence="3">The sequence shown here is derived from an EMBL/GenBank/DDBJ whole genome shotgun (WGS) entry which is preliminary data.</text>
</comment>
<organism evidence="3 4">
    <name type="scientific">Listeria floridensis FSL S10-1187</name>
    <dbReference type="NCBI Taxonomy" id="1265817"/>
    <lineage>
        <taxon>Bacteria</taxon>
        <taxon>Bacillati</taxon>
        <taxon>Bacillota</taxon>
        <taxon>Bacilli</taxon>
        <taxon>Bacillales</taxon>
        <taxon>Listeriaceae</taxon>
        <taxon>Listeria</taxon>
    </lineage>
</organism>
<accession>A0ABN0RD80</accession>
<sequence>MDNGVIKFLKTAFIFSKEDIMQIIKKRKVIAFLLIGIALLAFLWLASIPTLQAANEQADDLVVTVDPDSKSVTQIFNLTIKDKNPNDSKVIVPLNGNFTFIDSLEGGSTVTKDEAKQQLIIDWPEGGEKKAVLKFKATTYGTYTLRAYTIRDTQMVTSAPVEINYEAEAQADSKEAVDAKTEKAAEKKNNANGN</sequence>
<reference evidence="3 4" key="1">
    <citation type="journal article" date="2014" name="Int. J. Syst. Evol. Microbiol.">
        <title>Listeria floridensis sp. nov., Listeria aquatica sp. nov., Listeria cornellensis sp. nov., Listeria riparia sp. nov. and Listeria grandensis sp. nov., from agricultural and natural environments.</title>
        <authorList>
            <person name="den Bakker H.C."/>
            <person name="Warchocki S."/>
            <person name="Wright E.M."/>
            <person name="Allred A.F."/>
            <person name="Ahlstrom C."/>
            <person name="Manuel C.S."/>
            <person name="Stasiewicz M.J."/>
            <person name="Burrell A."/>
            <person name="Roof S."/>
            <person name="Strawn L."/>
            <person name="Fortes E.D."/>
            <person name="Nightingale K.K."/>
            <person name="Kephart D."/>
            <person name="Wiedmann M."/>
        </authorList>
    </citation>
    <scope>NUCLEOTIDE SEQUENCE [LARGE SCALE GENOMIC DNA]</scope>
    <source>
        <strain evidence="3 4">FSL S10-1187</strain>
    </source>
</reference>
<feature type="compositionally biased region" description="Basic and acidic residues" evidence="1">
    <location>
        <begin position="171"/>
        <end position="194"/>
    </location>
</feature>
<name>A0ABN0RD80_9LIST</name>
<feature type="transmembrane region" description="Helical" evidence="2">
    <location>
        <begin position="29"/>
        <end position="47"/>
    </location>
</feature>
<dbReference type="EMBL" id="AODF01000028">
    <property type="protein sequence ID" value="EUJ28527.1"/>
    <property type="molecule type" value="Genomic_DNA"/>
</dbReference>
<keyword evidence="4" id="KW-1185">Reference proteome</keyword>
<gene>
    <name evidence="3" type="ORF">MFLO_12336</name>
</gene>
<proteinExistence type="predicted"/>
<evidence type="ECO:0000313" key="3">
    <source>
        <dbReference type="EMBL" id="EUJ28527.1"/>
    </source>
</evidence>
<protein>
    <submittedName>
        <fullName evidence="3">Uncharacterized protein</fullName>
    </submittedName>
</protein>